<dbReference type="InterPro" id="IPR017847">
    <property type="entry name" value="T6SS_RhsGE_Vgr_subset"/>
</dbReference>
<dbReference type="Pfam" id="PF04717">
    <property type="entry name" value="Phage_base_V"/>
    <property type="match status" value="1"/>
</dbReference>
<feature type="domain" description="Gp5/Type VI secretion system Vgr protein OB-fold" evidence="2">
    <location>
        <begin position="385"/>
        <end position="451"/>
    </location>
</feature>
<dbReference type="Pfam" id="PF05954">
    <property type="entry name" value="Phage_GPD"/>
    <property type="match status" value="1"/>
</dbReference>
<comment type="caution">
    <text evidence="3">The sequence shown here is derived from an EMBL/GenBank/DDBJ whole genome shotgun (WGS) entry which is preliminary data.</text>
</comment>
<dbReference type="InterPro" id="IPR037026">
    <property type="entry name" value="Vgr_OB-fold_dom_sf"/>
</dbReference>
<dbReference type="Gene3D" id="4.10.220.110">
    <property type="match status" value="1"/>
</dbReference>
<evidence type="ECO:0000313" key="4">
    <source>
        <dbReference type="Proteomes" id="UP001194579"/>
    </source>
</evidence>
<dbReference type="EMBL" id="WABS01000002">
    <property type="protein sequence ID" value="MBI0553130.1"/>
    <property type="molecule type" value="Genomic_DNA"/>
</dbReference>
<evidence type="ECO:0000256" key="1">
    <source>
        <dbReference type="ARBA" id="ARBA00005558"/>
    </source>
</evidence>
<comment type="similarity">
    <text evidence="1">Belongs to the VgrG protein family.</text>
</comment>
<dbReference type="NCBIfam" id="TIGR03361">
    <property type="entry name" value="VI_Rhs_Vgr"/>
    <property type="match status" value="1"/>
</dbReference>
<sequence>MDASGLRFTLSVGGLPPETLVVSGFTLHEQFSTPFTLELEAASANPNIEFRSILDNNATLTIWREAEVQRIVNGIVTSIEQGDTGLHQTRYRLTVRPAFLRAGLGRNSRIFQQQSFLNIMETLMQENNISDYAHAFRDTHAEREFCVQYNESDLDFINRMAAEEGIFYFFEHENGKHTLVFADTPLAVHDGPTLPYYPNKQQTSLDEPCVTTFKRRESLRPSEVLLKDYTFKNPRWEATSYDYARDMEHQTSQYHHYDYPGRFKSGNTGDDFTRWRVQALRNDAHQGEGASNCPILRPGLRFTLENHPLDALNTRWQITQVIHTGDQPQALESDSGGLGTTLVSQFAFIPNNQTWRPLSLPKPRIDGAQIAIVTGPPSEEIFCDDHGRVKVHFLWDISGETDDRSSCWIRVAHPWAGQGWGMSAIPRIGHEVIVEFLNGDPDQPVIIGRTYHACNFPPGRLPGTKTQNFLEELEVVNYVRSLYPERAKYVPIYQMVTLLKQDRSWCQEHGINTLNGQAIILALQFFLGYKVFDDPLYPWVSLTHNDVYQSREDTHLAGLVAYAQRRIRKEVMMLQKHLEKR</sequence>
<organism evidence="3 4">
    <name type="scientific">Pectobacterium parmentieri</name>
    <dbReference type="NCBI Taxonomy" id="1905730"/>
    <lineage>
        <taxon>Bacteria</taxon>
        <taxon>Pseudomonadati</taxon>
        <taxon>Pseudomonadota</taxon>
        <taxon>Gammaproteobacteria</taxon>
        <taxon>Enterobacterales</taxon>
        <taxon>Pectobacteriaceae</taxon>
        <taxon>Pectobacterium</taxon>
    </lineage>
</organism>
<dbReference type="NCBIfam" id="TIGR01646">
    <property type="entry name" value="vgr_GE"/>
    <property type="match status" value="1"/>
</dbReference>
<protein>
    <submittedName>
        <fullName evidence="3">Type VI secretion system tip protein VgrG</fullName>
    </submittedName>
</protein>
<dbReference type="RefSeq" id="WP_198338533.1">
    <property type="nucleotide sequence ID" value="NZ_JBBBOZ010000002.1"/>
</dbReference>
<proteinExistence type="inferred from homology"/>
<evidence type="ECO:0000259" key="2">
    <source>
        <dbReference type="Pfam" id="PF04717"/>
    </source>
</evidence>
<dbReference type="SUPFAM" id="SSF69255">
    <property type="entry name" value="gp5 N-terminal domain-like"/>
    <property type="match status" value="1"/>
</dbReference>
<reference evidence="4" key="1">
    <citation type="submission" date="2023-07" db="EMBL/GenBank/DDBJ databases">
        <title>Identification of Pectobacterium versatile causing blackleg of potato from New York State with a whole genome sequencing approach.</title>
        <authorList>
            <person name="Ma X."/>
            <person name="Swingle B."/>
        </authorList>
    </citation>
    <scope>NUCLEOTIDE SEQUENCE [LARGE SCALE GENOMIC DNA]</scope>
    <source>
        <strain evidence="4">NY1588A</strain>
    </source>
</reference>
<dbReference type="Proteomes" id="UP001194579">
    <property type="component" value="Unassembled WGS sequence"/>
</dbReference>
<accession>A0ABS0RU38</accession>
<dbReference type="Gene3D" id="2.30.110.50">
    <property type="match status" value="1"/>
</dbReference>
<dbReference type="Gene3D" id="3.55.50.10">
    <property type="entry name" value="Baseplate protein-like domains"/>
    <property type="match status" value="1"/>
</dbReference>
<dbReference type="Gene3D" id="2.40.50.230">
    <property type="entry name" value="Gp5 N-terminal domain"/>
    <property type="match status" value="1"/>
</dbReference>
<gene>
    <name evidence="3" type="primary">tssI</name>
    <name evidence="3" type="ORF">F6Q06_01285</name>
</gene>
<dbReference type="SUPFAM" id="SSF69349">
    <property type="entry name" value="Phage fibre proteins"/>
    <property type="match status" value="1"/>
</dbReference>
<keyword evidence="4" id="KW-1185">Reference proteome</keyword>
<dbReference type="InterPro" id="IPR006533">
    <property type="entry name" value="T6SS_Vgr_RhsGE"/>
</dbReference>
<name>A0ABS0RU38_PECPM</name>
<evidence type="ECO:0000313" key="3">
    <source>
        <dbReference type="EMBL" id="MBI0553130.1"/>
    </source>
</evidence>
<dbReference type="SUPFAM" id="SSF69279">
    <property type="entry name" value="Phage tail proteins"/>
    <property type="match status" value="2"/>
</dbReference>
<dbReference type="InterPro" id="IPR006531">
    <property type="entry name" value="Gp5/Vgr_OB"/>
</dbReference>